<gene>
    <name evidence="2" type="ORF">NCTC13038_02986</name>
</gene>
<dbReference type="Proteomes" id="UP000332594">
    <property type="component" value="Unassembled WGS sequence"/>
</dbReference>
<proteinExistence type="predicted"/>
<evidence type="ECO:0000313" key="2">
    <source>
        <dbReference type="EMBL" id="VFS73262.1"/>
    </source>
</evidence>
<accession>A0A485BMS6</accession>
<sequence length="50" mass="5870">MLRRYRFELILILLIICALVATRFFSTNAEPLNHPLRSDNPPDVSHFDSR</sequence>
<protein>
    <submittedName>
        <fullName evidence="2">Uncharacterized protein</fullName>
    </submittedName>
</protein>
<reference evidence="2 3" key="1">
    <citation type="submission" date="2019-03" db="EMBL/GenBank/DDBJ databases">
        <authorList>
            <consortium name="Pathogen Informatics"/>
        </authorList>
    </citation>
    <scope>NUCLEOTIDE SEQUENCE [LARGE SCALE GENOMIC DNA]</scope>
    <source>
        <strain evidence="2 3">NCTC13038</strain>
    </source>
</reference>
<evidence type="ECO:0000313" key="3">
    <source>
        <dbReference type="Proteomes" id="UP000332594"/>
    </source>
</evidence>
<name>A0A485BMS6_RAOTE</name>
<dbReference type="AlphaFoldDB" id="A0A485BMS6"/>
<evidence type="ECO:0000256" key="1">
    <source>
        <dbReference type="SAM" id="MobiDB-lite"/>
    </source>
</evidence>
<organism evidence="2 3">
    <name type="scientific">Raoultella terrigena</name>
    <name type="common">Klebsiella terrigena</name>
    <dbReference type="NCBI Taxonomy" id="577"/>
    <lineage>
        <taxon>Bacteria</taxon>
        <taxon>Pseudomonadati</taxon>
        <taxon>Pseudomonadota</taxon>
        <taxon>Gammaproteobacteria</taxon>
        <taxon>Enterobacterales</taxon>
        <taxon>Enterobacteriaceae</taxon>
        <taxon>Klebsiella/Raoultella group</taxon>
        <taxon>Raoultella</taxon>
    </lineage>
</organism>
<dbReference type="EMBL" id="CAADJG010000002">
    <property type="protein sequence ID" value="VFS73262.1"/>
    <property type="molecule type" value="Genomic_DNA"/>
</dbReference>
<feature type="region of interest" description="Disordered" evidence="1">
    <location>
        <begin position="30"/>
        <end position="50"/>
    </location>
</feature>